<dbReference type="RefSeq" id="WP_135594004.1">
    <property type="nucleotide sequence ID" value="NZ_RQEZ01000057.1"/>
</dbReference>
<dbReference type="Proteomes" id="UP000298277">
    <property type="component" value="Unassembled WGS sequence"/>
</dbReference>
<dbReference type="EMBL" id="RQFA01000048">
    <property type="protein sequence ID" value="TGK32735.1"/>
    <property type="molecule type" value="Genomic_DNA"/>
</dbReference>
<evidence type="ECO:0000313" key="1">
    <source>
        <dbReference type="EMBL" id="TGK32735.1"/>
    </source>
</evidence>
<dbReference type="OrthoDB" id="9891991at2"/>
<name>A0A5F1YAT0_9LEPT</name>
<evidence type="ECO:0000313" key="2">
    <source>
        <dbReference type="Proteomes" id="UP000298277"/>
    </source>
</evidence>
<gene>
    <name evidence="1" type="ORF">EHQ17_12250</name>
</gene>
<reference evidence="1" key="1">
    <citation type="journal article" date="2019" name="PLoS Negl. Trop. Dis.">
        <title>Revisiting the worldwide diversity of Leptospira species in the environment.</title>
        <authorList>
            <person name="Vincent A.T."/>
            <person name="Schiettekatte O."/>
            <person name="Bourhy P."/>
            <person name="Veyrier F.J."/>
            <person name="Picardeau M."/>
        </authorList>
    </citation>
    <scope>NUCLEOTIDE SEQUENCE [LARGE SCALE GENOMIC DNA]</scope>
    <source>
        <strain evidence="1">201800299</strain>
    </source>
</reference>
<accession>A0A5F1YAT0</accession>
<sequence length="139" mass="15402">MKRISFAAILLFASLLVAYSFCLFPMQACSCEPRKADNILSTFALMSPDSFADTLSCQDVNSSSCVEFTELEYTYGSLYCRSQGLRETARPCPSQNEIAICKDLSGDIKISLYSDGAHPYNDATAQTQCDLLELDYVKK</sequence>
<organism evidence="1 2">
    <name type="scientific">Leptospira gomenensis</name>
    <dbReference type="NCBI Taxonomy" id="2484974"/>
    <lineage>
        <taxon>Bacteria</taxon>
        <taxon>Pseudomonadati</taxon>
        <taxon>Spirochaetota</taxon>
        <taxon>Spirochaetia</taxon>
        <taxon>Leptospirales</taxon>
        <taxon>Leptospiraceae</taxon>
        <taxon>Leptospira</taxon>
    </lineage>
</organism>
<protein>
    <recommendedName>
        <fullName evidence="3">Lipoprotein</fullName>
    </recommendedName>
</protein>
<evidence type="ECO:0008006" key="3">
    <source>
        <dbReference type="Google" id="ProtNLM"/>
    </source>
</evidence>
<comment type="caution">
    <text evidence="1">The sequence shown here is derived from an EMBL/GenBank/DDBJ whole genome shotgun (WGS) entry which is preliminary data.</text>
</comment>
<dbReference type="AlphaFoldDB" id="A0A5F1YAT0"/>
<keyword evidence="2" id="KW-1185">Reference proteome</keyword>
<proteinExistence type="predicted"/>